<dbReference type="Proteomes" id="UP000608024">
    <property type="component" value="Unassembled WGS sequence"/>
</dbReference>
<reference evidence="1" key="2">
    <citation type="submission" date="2020-09" db="EMBL/GenBank/DDBJ databases">
        <authorList>
            <person name="Sun Q."/>
            <person name="Ohkuma M."/>
        </authorList>
    </citation>
    <scope>NUCLEOTIDE SEQUENCE</scope>
    <source>
        <strain evidence="1">JCM 4784</strain>
    </source>
</reference>
<organism evidence="1 2">
    <name type="scientific">Streptomyces longispororuber</name>
    <dbReference type="NCBI Taxonomy" id="68230"/>
    <lineage>
        <taxon>Bacteria</taxon>
        <taxon>Bacillati</taxon>
        <taxon>Actinomycetota</taxon>
        <taxon>Actinomycetes</taxon>
        <taxon>Kitasatosporales</taxon>
        <taxon>Streptomycetaceae</taxon>
        <taxon>Streptomyces</taxon>
    </lineage>
</organism>
<gene>
    <name evidence="1" type="ORF">GCM10018785_32410</name>
</gene>
<sequence length="155" mass="17282">MTTQAERRLIAAWLAEADPHPEAVWAEWETRGAALVPLGRRFDAVRVPAERMHTAVRSVEPQTVAPALRAWVEGPVIRDLRSPGGPYYVLIPVDAQWDGEEDRLSTNTLLGVPRPGHVSMLMRWIVEPQAPGHLCDPRYLRALLATADPLRTVGR</sequence>
<evidence type="ECO:0000313" key="2">
    <source>
        <dbReference type="Proteomes" id="UP000608024"/>
    </source>
</evidence>
<keyword evidence="2" id="KW-1185">Reference proteome</keyword>
<dbReference type="EMBL" id="BNBT01000042">
    <property type="protein sequence ID" value="GHE60838.1"/>
    <property type="molecule type" value="Genomic_DNA"/>
</dbReference>
<name>A0A918ZNM9_9ACTN</name>
<comment type="caution">
    <text evidence="1">The sequence shown here is derived from an EMBL/GenBank/DDBJ whole genome shotgun (WGS) entry which is preliminary data.</text>
</comment>
<proteinExistence type="predicted"/>
<dbReference type="AlphaFoldDB" id="A0A918ZNM9"/>
<reference evidence="1" key="1">
    <citation type="journal article" date="2014" name="Int. J. Syst. Evol. Microbiol.">
        <title>Complete genome sequence of Corynebacterium casei LMG S-19264T (=DSM 44701T), isolated from a smear-ripened cheese.</title>
        <authorList>
            <consortium name="US DOE Joint Genome Institute (JGI-PGF)"/>
            <person name="Walter F."/>
            <person name="Albersmeier A."/>
            <person name="Kalinowski J."/>
            <person name="Ruckert C."/>
        </authorList>
    </citation>
    <scope>NUCLEOTIDE SEQUENCE</scope>
    <source>
        <strain evidence="1">JCM 4784</strain>
    </source>
</reference>
<evidence type="ECO:0000313" key="1">
    <source>
        <dbReference type="EMBL" id="GHE60838.1"/>
    </source>
</evidence>
<protein>
    <submittedName>
        <fullName evidence="1">Uncharacterized protein</fullName>
    </submittedName>
</protein>
<accession>A0A918ZNM9</accession>
<dbReference type="RefSeq" id="WP_190136651.1">
    <property type="nucleotide sequence ID" value="NZ_BNBT01000042.1"/>
</dbReference>